<feature type="chain" id="PRO_5012815370" description="Mid2 domain-containing protein" evidence="3">
    <location>
        <begin position="25"/>
        <end position="326"/>
    </location>
</feature>
<name>A0A1L9T967_9EURO</name>
<feature type="transmembrane region" description="Helical" evidence="2">
    <location>
        <begin position="233"/>
        <end position="252"/>
    </location>
</feature>
<keyword evidence="2" id="KW-0812">Transmembrane</keyword>
<feature type="region of interest" description="Disordered" evidence="1">
    <location>
        <begin position="147"/>
        <end position="223"/>
    </location>
</feature>
<feature type="compositionally biased region" description="Low complexity" evidence="1">
    <location>
        <begin position="174"/>
        <end position="223"/>
    </location>
</feature>
<keyword evidence="2" id="KW-0472">Membrane</keyword>
<evidence type="ECO:0000313" key="5">
    <source>
        <dbReference type="Proteomes" id="UP000184356"/>
    </source>
</evidence>
<dbReference type="VEuPathDB" id="FungiDB:ASPSYDRAFT_391889"/>
<evidence type="ECO:0000256" key="2">
    <source>
        <dbReference type="SAM" id="Phobius"/>
    </source>
</evidence>
<dbReference type="GeneID" id="63761917"/>
<gene>
    <name evidence="4" type="ORF">ASPSYDRAFT_391889</name>
</gene>
<dbReference type="EMBL" id="KV878591">
    <property type="protein sequence ID" value="OJJ55931.1"/>
    <property type="molecule type" value="Genomic_DNA"/>
</dbReference>
<evidence type="ECO:0000256" key="1">
    <source>
        <dbReference type="SAM" id="MobiDB-lite"/>
    </source>
</evidence>
<protein>
    <recommendedName>
        <fullName evidence="6">Mid2 domain-containing protein</fullName>
    </recommendedName>
</protein>
<dbReference type="OrthoDB" id="3795862at2759"/>
<feature type="signal peptide" evidence="3">
    <location>
        <begin position="1"/>
        <end position="24"/>
    </location>
</feature>
<keyword evidence="3" id="KW-0732">Signal</keyword>
<evidence type="ECO:0008006" key="6">
    <source>
        <dbReference type="Google" id="ProtNLM"/>
    </source>
</evidence>
<evidence type="ECO:0000313" key="4">
    <source>
        <dbReference type="EMBL" id="OJJ55931.1"/>
    </source>
</evidence>
<evidence type="ECO:0000256" key="3">
    <source>
        <dbReference type="SAM" id="SignalP"/>
    </source>
</evidence>
<reference evidence="5" key="1">
    <citation type="journal article" date="2017" name="Genome Biol.">
        <title>Comparative genomics reveals high biological diversity and specific adaptations in the industrially and medically important fungal genus Aspergillus.</title>
        <authorList>
            <person name="de Vries R.P."/>
            <person name="Riley R."/>
            <person name="Wiebenga A."/>
            <person name="Aguilar-Osorio G."/>
            <person name="Amillis S."/>
            <person name="Uchima C.A."/>
            <person name="Anderluh G."/>
            <person name="Asadollahi M."/>
            <person name="Askin M."/>
            <person name="Barry K."/>
            <person name="Battaglia E."/>
            <person name="Bayram O."/>
            <person name="Benocci T."/>
            <person name="Braus-Stromeyer S.A."/>
            <person name="Caldana C."/>
            <person name="Canovas D."/>
            <person name="Cerqueira G.C."/>
            <person name="Chen F."/>
            <person name="Chen W."/>
            <person name="Choi C."/>
            <person name="Clum A."/>
            <person name="Dos Santos R.A."/>
            <person name="Damasio A.R."/>
            <person name="Diallinas G."/>
            <person name="Emri T."/>
            <person name="Fekete E."/>
            <person name="Flipphi M."/>
            <person name="Freyberg S."/>
            <person name="Gallo A."/>
            <person name="Gournas C."/>
            <person name="Habgood R."/>
            <person name="Hainaut M."/>
            <person name="Harispe M.L."/>
            <person name="Henrissat B."/>
            <person name="Hilden K.S."/>
            <person name="Hope R."/>
            <person name="Hossain A."/>
            <person name="Karabika E."/>
            <person name="Karaffa L."/>
            <person name="Karanyi Z."/>
            <person name="Krasevec N."/>
            <person name="Kuo A."/>
            <person name="Kusch H."/>
            <person name="LaButti K."/>
            <person name="Lagendijk E.L."/>
            <person name="Lapidus A."/>
            <person name="Levasseur A."/>
            <person name="Lindquist E."/>
            <person name="Lipzen A."/>
            <person name="Logrieco A.F."/>
            <person name="MacCabe A."/>
            <person name="Maekelae M.R."/>
            <person name="Malavazi I."/>
            <person name="Melin P."/>
            <person name="Meyer V."/>
            <person name="Mielnichuk N."/>
            <person name="Miskei M."/>
            <person name="Molnar A.P."/>
            <person name="Mule G."/>
            <person name="Ngan C.Y."/>
            <person name="Orejas M."/>
            <person name="Orosz E."/>
            <person name="Ouedraogo J.P."/>
            <person name="Overkamp K.M."/>
            <person name="Park H.-S."/>
            <person name="Perrone G."/>
            <person name="Piumi F."/>
            <person name="Punt P.J."/>
            <person name="Ram A.F."/>
            <person name="Ramon A."/>
            <person name="Rauscher S."/>
            <person name="Record E."/>
            <person name="Riano-Pachon D.M."/>
            <person name="Robert V."/>
            <person name="Roehrig J."/>
            <person name="Ruller R."/>
            <person name="Salamov A."/>
            <person name="Salih N.S."/>
            <person name="Samson R.A."/>
            <person name="Sandor E."/>
            <person name="Sanguinetti M."/>
            <person name="Schuetze T."/>
            <person name="Sepcic K."/>
            <person name="Shelest E."/>
            <person name="Sherlock G."/>
            <person name="Sophianopoulou V."/>
            <person name="Squina F.M."/>
            <person name="Sun H."/>
            <person name="Susca A."/>
            <person name="Todd R.B."/>
            <person name="Tsang A."/>
            <person name="Unkles S.E."/>
            <person name="van de Wiele N."/>
            <person name="van Rossen-Uffink D."/>
            <person name="Oliveira J.V."/>
            <person name="Vesth T.C."/>
            <person name="Visser J."/>
            <person name="Yu J.-H."/>
            <person name="Zhou M."/>
            <person name="Andersen M.R."/>
            <person name="Archer D.B."/>
            <person name="Baker S.E."/>
            <person name="Benoit I."/>
            <person name="Brakhage A.A."/>
            <person name="Braus G.H."/>
            <person name="Fischer R."/>
            <person name="Frisvad J.C."/>
            <person name="Goldman G.H."/>
            <person name="Houbraken J."/>
            <person name="Oakley B."/>
            <person name="Pocsi I."/>
            <person name="Scazzocchio C."/>
            <person name="Seiboth B."/>
            <person name="vanKuyk P.A."/>
            <person name="Wortman J."/>
            <person name="Dyer P.S."/>
            <person name="Grigoriev I.V."/>
        </authorList>
    </citation>
    <scope>NUCLEOTIDE SEQUENCE [LARGE SCALE GENOMIC DNA]</scope>
    <source>
        <strain evidence="5">CBS 593.65</strain>
    </source>
</reference>
<sequence>MLMTPRGRVFGLLSFLSFFAFATAQYAFTTPDPTLFDFDSRNDITQDDVVEFAWVLNCKIPPVGLCTRLMVINIATVQETISGDPILDDDGNISLWLTSFHGLVFARCLATSVNSESGGTWGWKVSLTDEEIDSGSGQFVYRLKPPVVSKDQPYDEDSPEAPSRGFRILKESDPSPTASTTAPTSSSLPPTSAAPSTTPTDAASDNDDSSSGNSNSNDNNNGNGLSAGAKGGIGAGVAVGGIILIGGAFFLWRHYRGRPQHLSSAVAPSAQPLPLPQTAGMGAFPPPPPSELSGFPSERSGLPSELDSGPDSTRAMAELGPGEKRV</sequence>
<dbReference type="Proteomes" id="UP000184356">
    <property type="component" value="Unassembled WGS sequence"/>
</dbReference>
<feature type="region of interest" description="Disordered" evidence="1">
    <location>
        <begin position="268"/>
        <end position="326"/>
    </location>
</feature>
<dbReference type="RefSeq" id="XP_040699737.1">
    <property type="nucleotide sequence ID" value="XM_040845844.1"/>
</dbReference>
<dbReference type="AlphaFoldDB" id="A0A1L9T967"/>
<organism evidence="4 5">
    <name type="scientific">Aspergillus sydowii CBS 593.65</name>
    <dbReference type="NCBI Taxonomy" id="1036612"/>
    <lineage>
        <taxon>Eukaryota</taxon>
        <taxon>Fungi</taxon>
        <taxon>Dikarya</taxon>
        <taxon>Ascomycota</taxon>
        <taxon>Pezizomycotina</taxon>
        <taxon>Eurotiomycetes</taxon>
        <taxon>Eurotiomycetidae</taxon>
        <taxon>Eurotiales</taxon>
        <taxon>Aspergillaceae</taxon>
        <taxon>Aspergillus</taxon>
        <taxon>Aspergillus subgen. Nidulantes</taxon>
    </lineage>
</organism>
<accession>A0A1L9T967</accession>
<proteinExistence type="predicted"/>
<keyword evidence="5" id="KW-1185">Reference proteome</keyword>
<keyword evidence="2" id="KW-1133">Transmembrane helix</keyword>